<comment type="caution">
    <text evidence="5">The sequence shown here is derived from an EMBL/GenBank/DDBJ whole genome shotgun (WGS) entry which is preliminary data.</text>
</comment>
<gene>
    <name evidence="5" type="ORF">D187_004845</name>
</gene>
<evidence type="ECO:0000256" key="3">
    <source>
        <dbReference type="SAM" id="SignalP"/>
    </source>
</evidence>
<sequence length="416" mass="43465">MRTAFVVAAVLLALASGPARAQGGFGLDLSSDPNAPQSNEQTEESSEEAPPDGSMGLDLSSGPGADLMPRFGLVGLDTPERAGAAASKRWVGWLQGVAFRTGKVVRAATPAEARQQLGNDYATTLRCAEASCLSGAADTLDADLLTTARLSLEDEGWTLRLWTFDRDRGVVETDVVTGRKPTDSTFIREAGETLAKRVTTLARPRAMLKVASNVSRAVVRVGSRVLGVGNVEAKLPPGDNQIVVEADDYNTYTKTVTLTPGETKELAVRLEFSGAAPESPLSELDERTPAKKKRKSGSSNPTIFSRPALYTTVLGLAAVGAGVAMGLPLQQRTMKIDRQGVVDINRRDYEAMRQNALISTALMAGGGAVAAGSLAWLIIVPQRSAPASSSVAPVAGGTGGSGRGDMALHLVFGGSF</sequence>
<accession>S9NZK2</accession>
<dbReference type="OrthoDB" id="5507613at2"/>
<evidence type="ECO:0000313" key="5">
    <source>
        <dbReference type="EMBL" id="EPX57605.1"/>
    </source>
</evidence>
<feature type="transmembrane region" description="Helical" evidence="2">
    <location>
        <begin position="356"/>
        <end position="379"/>
    </location>
</feature>
<dbReference type="InterPro" id="IPR013229">
    <property type="entry name" value="PEGA"/>
</dbReference>
<feature type="compositionally biased region" description="Acidic residues" evidence="1">
    <location>
        <begin position="41"/>
        <end position="50"/>
    </location>
</feature>
<evidence type="ECO:0000259" key="4">
    <source>
        <dbReference type="Pfam" id="PF08308"/>
    </source>
</evidence>
<dbReference type="EMBL" id="ANAH02000034">
    <property type="protein sequence ID" value="EPX57605.1"/>
    <property type="molecule type" value="Genomic_DNA"/>
</dbReference>
<feature type="domain" description="PEGA" evidence="4">
    <location>
        <begin position="208"/>
        <end position="271"/>
    </location>
</feature>
<evidence type="ECO:0000313" key="6">
    <source>
        <dbReference type="Proteomes" id="UP000011682"/>
    </source>
</evidence>
<organism evidence="5 6">
    <name type="scientific">Cystobacter fuscus (strain ATCC 25194 / DSM 2262 / NBRC 100088 / M29)</name>
    <dbReference type="NCBI Taxonomy" id="1242864"/>
    <lineage>
        <taxon>Bacteria</taxon>
        <taxon>Pseudomonadati</taxon>
        <taxon>Myxococcota</taxon>
        <taxon>Myxococcia</taxon>
        <taxon>Myxococcales</taxon>
        <taxon>Cystobacterineae</taxon>
        <taxon>Archangiaceae</taxon>
        <taxon>Cystobacter</taxon>
    </lineage>
</organism>
<feature type="region of interest" description="Disordered" evidence="1">
    <location>
        <begin position="277"/>
        <end position="301"/>
    </location>
</feature>
<evidence type="ECO:0000256" key="2">
    <source>
        <dbReference type="SAM" id="Phobius"/>
    </source>
</evidence>
<dbReference type="Proteomes" id="UP000011682">
    <property type="component" value="Unassembled WGS sequence"/>
</dbReference>
<keyword evidence="2" id="KW-1133">Transmembrane helix</keyword>
<name>S9NZK2_CYSF2</name>
<evidence type="ECO:0000256" key="1">
    <source>
        <dbReference type="SAM" id="MobiDB-lite"/>
    </source>
</evidence>
<feature type="region of interest" description="Disordered" evidence="1">
    <location>
        <begin position="25"/>
        <end position="61"/>
    </location>
</feature>
<protein>
    <recommendedName>
        <fullName evidence="4">PEGA domain-containing protein</fullName>
    </recommendedName>
</protein>
<keyword evidence="3" id="KW-0732">Signal</keyword>
<dbReference type="Pfam" id="PF08308">
    <property type="entry name" value="PEGA"/>
    <property type="match status" value="1"/>
</dbReference>
<dbReference type="Gene3D" id="2.60.40.1120">
    <property type="entry name" value="Carboxypeptidase-like, regulatory domain"/>
    <property type="match status" value="1"/>
</dbReference>
<dbReference type="AlphaFoldDB" id="S9NZK2"/>
<dbReference type="RefSeq" id="WP_002628941.1">
    <property type="nucleotide sequence ID" value="NZ_ANAH02000034.1"/>
</dbReference>
<feature type="transmembrane region" description="Helical" evidence="2">
    <location>
        <begin position="308"/>
        <end position="329"/>
    </location>
</feature>
<keyword evidence="6" id="KW-1185">Reference proteome</keyword>
<feature type="signal peptide" evidence="3">
    <location>
        <begin position="1"/>
        <end position="21"/>
    </location>
</feature>
<keyword evidence="2" id="KW-0472">Membrane</keyword>
<feature type="chain" id="PRO_5004554038" description="PEGA domain-containing protein" evidence="3">
    <location>
        <begin position="22"/>
        <end position="416"/>
    </location>
</feature>
<reference evidence="5" key="1">
    <citation type="submission" date="2013-05" db="EMBL/GenBank/DDBJ databases">
        <title>Genome assembly of Cystobacter fuscus DSM 2262.</title>
        <authorList>
            <person name="Sharma G."/>
            <person name="Khatri I."/>
            <person name="Kaur C."/>
            <person name="Mayilraj S."/>
            <person name="Subramanian S."/>
        </authorList>
    </citation>
    <scope>NUCLEOTIDE SEQUENCE [LARGE SCALE GENOMIC DNA]</scope>
    <source>
        <strain evidence="5">DSM 2262</strain>
    </source>
</reference>
<proteinExistence type="predicted"/>
<keyword evidence="2" id="KW-0812">Transmembrane</keyword>